<dbReference type="Pfam" id="PF13847">
    <property type="entry name" value="Methyltransf_31"/>
    <property type="match status" value="1"/>
</dbReference>
<dbReference type="Proteomes" id="UP001300502">
    <property type="component" value="Unassembled WGS sequence"/>
</dbReference>
<gene>
    <name evidence="7" type="ORF">GAYE_SCF07G2844</name>
</gene>
<evidence type="ECO:0000313" key="7">
    <source>
        <dbReference type="EMBL" id="KAK4524941.1"/>
    </source>
</evidence>
<dbReference type="PANTHER" id="PTHR12843">
    <property type="entry name" value="PROTEIN-LYSINE N-METHYLTRANSFERASE METTL10"/>
    <property type="match status" value="1"/>
</dbReference>
<dbReference type="Gene3D" id="3.40.50.150">
    <property type="entry name" value="Vaccinia Virus protein VP39"/>
    <property type="match status" value="1"/>
</dbReference>
<dbReference type="EC" id="2.1.1.-" evidence="5"/>
<dbReference type="InterPro" id="IPR029063">
    <property type="entry name" value="SAM-dependent_MTases_sf"/>
</dbReference>
<evidence type="ECO:0000256" key="2">
    <source>
        <dbReference type="ARBA" id="ARBA00022603"/>
    </source>
</evidence>
<comment type="similarity">
    <text evidence="5">Belongs to the class I-like SAM-binding methyltransferase superfamily. EFM4 family.</text>
</comment>
<accession>A0AAV9ICC3</accession>
<comment type="caution">
    <text evidence="7">The sequence shown here is derived from an EMBL/GenBank/DDBJ whole genome shotgun (WGS) entry which is preliminary data.</text>
</comment>
<protein>
    <recommendedName>
        <fullName evidence="5">Protein-lysine N-methyltransferase GAYE_SCF07G2844</fullName>
        <ecNumber evidence="5">2.1.1.-</ecNumber>
    </recommendedName>
</protein>
<organism evidence="7 8">
    <name type="scientific">Galdieria yellowstonensis</name>
    <dbReference type="NCBI Taxonomy" id="3028027"/>
    <lineage>
        <taxon>Eukaryota</taxon>
        <taxon>Rhodophyta</taxon>
        <taxon>Bangiophyceae</taxon>
        <taxon>Galdieriales</taxon>
        <taxon>Galdieriaceae</taxon>
        <taxon>Galdieria</taxon>
    </lineage>
</organism>
<dbReference type="EMBL" id="JANCYU010000027">
    <property type="protein sequence ID" value="KAK4524941.1"/>
    <property type="molecule type" value="Genomic_DNA"/>
</dbReference>
<sequence length="207" mass="23856">MDRFEYWEFLYRKEYETFCNSNLCGEDWFENYTDGGKKILDFIYSLREECTFRDCSFLDLGCGNGQFLLLVDPTKFTKIVGVDYSFSAIELAKAYSEKHHSPIEWLQADVFHLPPQVKAGNWNFIHDKGTLDAIELQGMKLVDDYIQIVVDLLAPKGYFVVTCCNKTLEELVSLLSGKLEFYKNLSYPSFRFGGQEGTVLVTAAFMK</sequence>
<dbReference type="InterPro" id="IPR025714">
    <property type="entry name" value="Methyltranfer_dom"/>
</dbReference>
<dbReference type="AlphaFoldDB" id="A0AAV9ICC3"/>
<keyword evidence="4 5" id="KW-0949">S-adenosyl-L-methionine</keyword>
<reference evidence="7 8" key="1">
    <citation type="submission" date="2022-07" db="EMBL/GenBank/DDBJ databases">
        <title>Genome-wide signatures of adaptation to extreme environments.</title>
        <authorList>
            <person name="Cho C.H."/>
            <person name="Yoon H.S."/>
        </authorList>
    </citation>
    <scope>NUCLEOTIDE SEQUENCE [LARGE SCALE GENOMIC DNA]</scope>
    <source>
        <strain evidence="7 8">108.79 E11</strain>
    </source>
</reference>
<keyword evidence="1 5" id="KW-0963">Cytoplasm</keyword>
<dbReference type="GO" id="GO:0016279">
    <property type="term" value="F:protein-lysine N-methyltransferase activity"/>
    <property type="evidence" value="ECO:0007669"/>
    <property type="project" value="UniProtKB-UniRule"/>
</dbReference>
<feature type="domain" description="Methyltransferase" evidence="6">
    <location>
        <begin position="54"/>
        <end position="185"/>
    </location>
</feature>
<evidence type="ECO:0000256" key="1">
    <source>
        <dbReference type="ARBA" id="ARBA00022490"/>
    </source>
</evidence>
<dbReference type="GO" id="GO:0032259">
    <property type="term" value="P:methylation"/>
    <property type="evidence" value="ECO:0007669"/>
    <property type="project" value="UniProtKB-KW"/>
</dbReference>
<evidence type="ECO:0000256" key="5">
    <source>
        <dbReference type="HAMAP-Rule" id="MF_03188"/>
    </source>
</evidence>
<evidence type="ECO:0000256" key="4">
    <source>
        <dbReference type="ARBA" id="ARBA00022691"/>
    </source>
</evidence>
<evidence type="ECO:0000256" key="3">
    <source>
        <dbReference type="ARBA" id="ARBA00022679"/>
    </source>
</evidence>
<keyword evidence="8" id="KW-1185">Reference proteome</keyword>
<dbReference type="CDD" id="cd02440">
    <property type="entry name" value="AdoMet_MTases"/>
    <property type="match status" value="1"/>
</dbReference>
<dbReference type="PANTHER" id="PTHR12843:SF5">
    <property type="entry name" value="EEF1A LYSINE METHYLTRANSFERASE 2"/>
    <property type="match status" value="1"/>
</dbReference>
<evidence type="ECO:0000259" key="6">
    <source>
        <dbReference type="Pfam" id="PF13847"/>
    </source>
</evidence>
<keyword evidence="2 5" id="KW-0489">Methyltransferase</keyword>
<name>A0AAV9ICC3_9RHOD</name>
<evidence type="ECO:0000313" key="8">
    <source>
        <dbReference type="Proteomes" id="UP001300502"/>
    </source>
</evidence>
<comment type="subcellular location">
    <subcellularLocation>
        <location evidence="5">Cytoplasm</location>
    </subcellularLocation>
</comment>
<proteinExistence type="inferred from homology"/>
<dbReference type="SUPFAM" id="SSF53335">
    <property type="entry name" value="S-adenosyl-L-methionine-dependent methyltransferases"/>
    <property type="match status" value="1"/>
</dbReference>
<dbReference type="HAMAP" id="MF_03188">
    <property type="entry name" value="Methyltr_EFM4"/>
    <property type="match status" value="1"/>
</dbReference>
<comment type="function">
    <text evidence="5">S-adenosyl-L-methionine-dependent protein-lysine N-methyltransferase that methylates elongation factor 1-alpha.</text>
</comment>
<keyword evidence="3 5" id="KW-0808">Transferase</keyword>
<dbReference type="InterPro" id="IPR026635">
    <property type="entry name" value="Efm4/METTL10"/>
</dbReference>
<dbReference type="GO" id="GO:0005737">
    <property type="term" value="C:cytoplasm"/>
    <property type="evidence" value="ECO:0007669"/>
    <property type="project" value="UniProtKB-SubCell"/>
</dbReference>